<name>A0A7J7DSU2_TRIWF</name>
<proteinExistence type="predicted"/>
<gene>
    <name evidence="1" type="ORF">HS088_TW04G01350</name>
</gene>
<evidence type="ECO:0000313" key="2">
    <source>
        <dbReference type="Proteomes" id="UP000593562"/>
    </source>
</evidence>
<protein>
    <submittedName>
        <fullName evidence="1">Uncharacterized protein</fullName>
    </submittedName>
</protein>
<accession>A0A7J7DSU2</accession>
<reference evidence="1 2" key="1">
    <citation type="journal article" date="2020" name="Nat. Commun.">
        <title>Genome of Tripterygium wilfordii and identification of cytochrome P450 involved in triptolide biosynthesis.</title>
        <authorList>
            <person name="Tu L."/>
            <person name="Su P."/>
            <person name="Zhang Z."/>
            <person name="Gao L."/>
            <person name="Wang J."/>
            <person name="Hu T."/>
            <person name="Zhou J."/>
            <person name="Zhang Y."/>
            <person name="Zhao Y."/>
            <person name="Liu Y."/>
            <person name="Song Y."/>
            <person name="Tong Y."/>
            <person name="Lu Y."/>
            <person name="Yang J."/>
            <person name="Xu C."/>
            <person name="Jia M."/>
            <person name="Peters R.J."/>
            <person name="Huang L."/>
            <person name="Gao W."/>
        </authorList>
    </citation>
    <scope>NUCLEOTIDE SEQUENCE [LARGE SCALE GENOMIC DNA]</scope>
    <source>
        <strain evidence="2">cv. XIE 37</strain>
        <tissue evidence="1">Leaf</tissue>
    </source>
</reference>
<evidence type="ECO:0000313" key="1">
    <source>
        <dbReference type="EMBL" id="KAF5749381.1"/>
    </source>
</evidence>
<dbReference type="EMBL" id="JAAARO010000004">
    <property type="protein sequence ID" value="KAF5749381.1"/>
    <property type="molecule type" value="Genomic_DNA"/>
</dbReference>
<organism evidence="1 2">
    <name type="scientific">Tripterygium wilfordii</name>
    <name type="common">Thunder God vine</name>
    <dbReference type="NCBI Taxonomy" id="458696"/>
    <lineage>
        <taxon>Eukaryota</taxon>
        <taxon>Viridiplantae</taxon>
        <taxon>Streptophyta</taxon>
        <taxon>Embryophyta</taxon>
        <taxon>Tracheophyta</taxon>
        <taxon>Spermatophyta</taxon>
        <taxon>Magnoliopsida</taxon>
        <taxon>eudicotyledons</taxon>
        <taxon>Gunneridae</taxon>
        <taxon>Pentapetalae</taxon>
        <taxon>rosids</taxon>
        <taxon>fabids</taxon>
        <taxon>Celastrales</taxon>
        <taxon>Celastraceae</taxon>
        <taxon>Tripterygium</taxon>
    </lineage>
</organism>
<dbReference type="AlphaFoldDB" id="A0A7J7DSU2"/>
<keyword evidence="2" id="KW-1185">Reference proteome</keyword>
<dbReference type="InParanoid" id="A0A7J7DSU2"/>
<comment type="caution">
    <text evidence="1">The sequence shown here is derived from an EMBL/GenBank/DDBJ whole genome shotgun (WGS) entry which is preliminary data.</text>
</comment>
<dbReference type="Proteomes" id="UP000593562">
    <property type="component" value="Unassembled WGS sequence"/>
</dbReference>
<sequence>MLVEKIEKYKDVDFVEPDGLSDEFEARLVVGGNFEPEVKDSELKNPSNLGKYFVLAKLKGDSKLAKLESKVGNGGDAGPSELVGMLNSASFGTSIAGGGSIRGVMPSALVPPLVKSQSVTKMENGEATDYVLKLFDEMPQTTCTHRLEALSVGVPVYCGSTMIGLANDMGHTKKKWDPVKDKMMLDFSLLELVSLDF</sequence>